<dbReference type="InterPro" id="IPR013223">
    <property type="entry name" value="RNase_B_OB_dom"/>
</dbReference>
<dbReference type="NCBIfam" id="TIGR02063">
    <property type="entry name" value="RNase_R"/>
    <property type="match status" value="1"/>
</dbReference>
<dbReference type="InterPro" id="IPR004476">
    <property type="entry name" value="RNase_II/RNase_R"/>
</dbReference>
<evidence type="ECO:0000256" key="3">
    <source>
        <dbReference type="ARBA" id="ARBA00022490"/>
    </source>
</evidence>
<comment type="function">
    <text evidence="8">3'-5' exoribonuclease that releases 5'-nucleoside monophosphates and is involved in maturation of structured RNAs.</text>
</comment>
<dbReference type="Proteomes" id="UP000260991">
    <property type="component" value="Unassembled WGS sequence"/>
</dbReference>
<dbReference type="SMART" id="SM00316">
    <property type="entry name" value="S1"/>
    <property type="match status" value="1"/>
</dbReference>
<keyword evidence="5 8" id="KW-0378">Hydrolase</keyword>
<dbReference type="RefSeq" id="WP_158402560.1">
    <property type="nucleotide sequence ID" value="NZ_CP065376.1"/>
</dbReference>
<dbReference type="PANTHER" id="PTHR23355:SF9">
    <property type="entry name" value="DIS3-LIKE EXONUCLEASE 2"/>
    <property type="match status" value="1"/>
</dbReference>
<comment type="similarity">
    <text evidence="8">Belongs to the RNR ribonuclease family. RNase R subfamily.</text>
</comment>
<dbReference type="SUPFAM" id="SSF50249">
    <property type="entry name" value="Nucleic acid-binding proteins"/>
    <property type="match status" value="3"/>
</dbReference>
<dbReference type="PROSITE" id="PS50126">
    <property type="entry name" value="S1"/>
    <property type="match status" value="1"/>
</dbReference>
<evidence type="ECO:0000256" key="1">
    <source>
        <dbReference type="ARBA" id="ARBA00001849"/>
    </source>
</evidence>
<name>A0A3E2U9I5_9FIRM</name>
<dbReference type="PANTHER" id="PTHR23355">
    <property type="entry name" value="RIBONUCLEASE"/>
    <property type="match status" value="1"/>
</dbReference>
<comment type="catalytic activity">
    <reaction evidence="1 8">
        <text>Exonucleolytic cleavage in the 3'- to 5'-direction to yield nucleoside 5'-phosphates.</text>
        <dbReference type="EC" id="3.1.13.1"/>
    </reaction>
</comment>
<keyword evidence="3 8" id="KW-0963">Cytoplasm</keyword>
<evidence type="ECO:0000313" key="11">
    <source>
        <dbReference type="Proteomes" id="UP000260991"/>
    </source>
</evidence>
<protein>
    <recommendedName>
        <fullName evidence="8">Ribonuclease R</fullName>
        <shortName evidence="8">RNase R</shortName>
        <ecNumber evidence="8">3.1.13.1</ecNumber>
    </recommendedName>
</protein>
<dbReference type="InterPro" id="IPR050180">
    <property type="entry name" value="RNR_Ribonuclease"/>
</dbReference>
<dbReference type="GO" id="GO:0006402">
    <property type="term" value="P:mRNA catabolic process"/>
    <property type="evidence" value="ECO:0007669"/>
    <property type="project" value="TreeGrafter"/>
</dbReference>
<evidence type="ECO:0000259" key="9">
    <source>
        <dbReference type="PROSITE" id="PS50126"/>
    </source>
</evidence>
<dbReference type="PROSITE" id="PS01175">
    <property type="entry name" value="RIBONUCLEASE_II"/>
    <property type="match status" value="1"/>
</dbReference>
<evidence type="ECO:0000256" key="2">
    <source>
        <dbReference type="ARBA" id="ARBA00004496"/>
    </source>
</evidence>
<evidence type="ECO:0000313" key="10">
    <source>
        <dbReference type="EMBL" id="RGB92869.1"/>
    </source>
</evidence>
<dbReference type="EC" id="3.1.13.1" evidence="8"/>
<dbReference type="GO" id="GO:0008859">
    <property type="term" value="F:exoribonuclease II activity"/>
    <property type="evidence" value="ECO:0007669"/>
    <property type="project" value="UniProtKB-UniRule"/>
</dbReference>
<comment type="subcellular location">
    <subcellularLocation>
        <location evidence="2 8">Cytoplasm</location>
    </subcellularLocation>
</comment>
<dbReference type="NCBIfam" id="TIGR00358">
    <property type="entry name" value="3_prime_RNase"/>
    <property type="match status" value="1"/>
</dbReference>
<keyword evidence="7 8" id="KW-0694">RNA-binding</keyword>
<dbReference type="GO" id="GO:0003723">
    <property type="term" value="F:RNA binding"/>
    <property type="evidence" value="ECO:0007669"/>
    <property type="project" value="UniProtKB-UniRule"/>
</dbReference>
<evidence type="ECO:0000256" key="4">
    <source>
        <dbReference type="ARBA" id="ARBA00022722"/>
    </source>
</evidence>
<dbReference type="InterPro" id="IPR012340">
    <property type="entry name" value="NA-bd_OB-fold"/>
</dbReference>
<dbReference type="GO" id="GO:0005829">
    <property type="term" value="C:cytosol"/>
    <property type="evidence" value="ECO:0007669"/>
    <property type="project" value="TreeGrafter"/>
</dbReference>
<evidence type="ECO:0000256" key="7">
    <source>
        <dbReference type="ARBA" id="ARBA00022884"/>
    </source>
</evidence>
<sequence length="706" mass="78627">MSMRDKIEHAIQNQPCTVKELKQKFGGERGADRKVMEALDELVREAVVCQRQGVFFTVRSGRADKALLCKVVKLGKNFAFVMLEDGTSDIFIPGRFTKGAMPGDDVLVEKFEHPRVEGSDEGAILAILTEKNDLVGTVRRVEGRLRFVPDDCPAITMPLARDCEGGAKDGDKVAVEILNRGNRQEDHRVGVAMRFGSSDEAKRCAKALLYAKDIRTRFPDKVRDEAKKFEGAEVSEKDCEGRMDLRALPIFTIDSAETKDIDDAISLTRTSDGGFELGVHIADVSNYVKPGTELDNEAFSRATSVYYADQVVPMLPKALSNGICSLNENELRLAFSCLMRLDKDGGLTDYRFVKSIIRSRVKGVYSEINALLAGTADAEIKAKYADVIDQLPAMKELYGHRARLRKERGCMDIESGEVKLILDENGRCIDVKKRTSGESESMIEEFMLLANQCAAHFARVKQIPFVYRVHEEPNAEKLERLHALLQACGINDHFAKDVPTPKELSAILEGVRGTPYEQIINTGMLRCMSKALYEEKPKGHYGLVLKDYAHFTSPIRRYPDLAIHRIMTDMLKGTEKETMILRYTDFAERASKQSSEREVIAMQIERKAEDCYKAEYARRHLGECYEGTISGVTQRGLFIELDNGVEGFVPASSLTPSGTSLTEGVRLTDPASGKTWSLGDKMMITIVRADVNLGKIDFEVAPAAKA</sequence>
<reference evidence="10 11" key="1">
    <citation type="submission" date="2018-08" db="EMBL/GenBank/DDBJ databases">
        <title>A genome reference for cultivated species of the human gut microbiota.</title>
        <authorList>
            <person name="Zou Y."/>
            <person name="Xue W."/>
            <person name="Luo G."/>
        </authorList>
    </citation>
    <scope>NUCLEOTIDE SEQUENCE [LARGE SCALE GENOMIC DNA]</scope>
    <source>
        <strain evidence="10 11">AF32-8AC</strain>
    </source>
</reference>
<dbReference type="AlphaFoldDB" id="A0A3E2U9I5"/>
<dbReference type="Pfam" id="PF00773">
    <property type="entry name" value="RNB"/>
    <property type="match status" value="1"/>
</dbReference>
<accession>A0A3E2U9I5</accession>
<keyword evidence="4 8" id="KW-0540">Nuclease</keyword>
<evidence type="ECO:0000256" key="5">
    <source>
        <dbReference type="ARBA" id="ARBA00022801"/>
    </source>
</evidence>
<dbReference type="Pfam" id="PF08206">
    <property type="entry name" value="OB_RNB"/>
    <property type="match status" value="1"/>
</dbReference>
<evidence type="ECO:0000256" key="8">
    <source>
        <dbReference type="HAMAP-Rule" id="MF_01895"/>
    </source>
</evidence>
<dbReference type="InterPro" id="IPR001900">
    <property type="entry name" value="RNase_II/R"/>
</dbReference>
<proteinExistence type="inferred from homology"/>
<organism evidence="10 11">
    <name type="scientific">Faecalibacterium prausnitzii</name>
    <dbReference type="NCBI Taxonomy" id="853"/>
    <lineage>
        <taxon>Bacteria</taxon>
        <taxon>Bacillati</taxon>
        <taxon>Bacillota</taxon>
        <taxon>Clostridia</taxon>
        <taxon>Eubacteriales</taxon>
        <taxon>Oscillospiraceae</taxon>
        <taxon>Faecalibacterium</taxon>
    </lineage>
</organism>
<gene>
    <name evidence="8 10" type="primary">rnr</name>
    <name evidence="10" type="ORF">DWZ46_04205</name>
</gene>
<dbReference type="Gene3D" id="2.40.50.140">
    <property type="entry name" value="Nucleic acid-binding proteins"/>
    <property type="match status" value="2"/>
</dbReference>
<keyword evidence="6 8" id="KW-0269">Exonuclease</keyword>
<dbReference type="EMBL" id="QVER01000003">
    <property type="protein sequence ID" value="RGB92869.1"/>
    <property type="molecule type" value="Genomic_DNA"/>
</dbReference>
<dbReference type="Pfam" id="PF00575">
    <property type="entry name" value="S1"/>
    <property type="match status" value="1"/>
</dbReference>
<evidence type="ECO:0000256" key="6">
    <source>
        <dbReference type="ARBA" id="ARBA00022839"/>
    </source>
</evidence>
<comment type="caution">
    <text evidence="10">The sequence shown here is derived from an EMBL/GenBank/DDBJ whole genome shotgun (WGS) entry which is preliminary data.</text>
</comment>
<dbReference type="InterPro" id="IPR022966">
    <property type="entry name" value="RNase_II/R_CS"/>
</dbReference>
<dbReference type="InterPro" id="IPR003029">
    <property type="entry name" value="S1_domain"/>
</dbReference>
<dbReference type="SMART" id="SM00955">
    <property type="entry name" value="RNB"/>
    <property type="match status" value="1"/>
</dbReference>
<dbReference type="InterPro" id="IPR011805">
    <property type="entry name" value="RNase_R"/>
</dbReference>
<feature type="domain" description="S1 motif" evidence="9">
    <location>
        <begin position="622"/>
        <end position="701"/>
    </location>
</feature>
<dbReference type="HAMAP" id="MF_01895">
    <property type="entry name" value="RNase_R"/>
    <property type="match status" value="1"/>
</dbReference>